<keyword evidence="11" id="KW-0966">Cell projection</keyword>
<dbReference type="EMBL" id="QICQ01000010">
    <property type="protein sequence ID" value="PXV81675.1"/>
    <property type="molecule type" value="Genomic_DNA"/>
</dbReference>
<evidence type="ECO:0000313" key="12">
    <source>
        <dbReference type="Proteomes" id="UP000247780"/>
    </source>
</evidence>
<feature type="transmembrane region" description="Helical" evidence="10">
    <location>
        <begin position="70"/>
        <end position="93"/>
    </location>
</feature>
<evidence type="ECO:0000256" key="10">
    <source>
        <dbReference type="RuleBase" id="RU362071"/>
    </source>
</evidence>
<evidence type="ECO:0000256" key="2">
    <source>
        <dbReference type="ARBA" id="ARBA00009772"/>
    </source>
</evidence>
<keyword evidence="8 10" id="KW-0975">Bacterial flagellum</keyword>
<dbReference type="NCBIfam" id="TIGR01400">
    <property type="entry name" value="fliR"/>
    <property type="match status" value="1"/>
</dbReference>
<evidence type="ECO:0000256" key="1">
    <source>
        <dbReference type="ARBA" id="ARBA00002578"/>
    </source>
</evidence>
<evidence type="ECO:0000256" key="5">
    <source>
        <dbReference type="ARBA" id="ARBA00022692"/>
    </source>
</evidence>
<sequence>MFSITTEQLNGWLIILIWPLARILALMTATPLLGSSSIPIQVKLGLAVLLTILIAPLLPPLPQIDPGSGVGPIVLLQQIIIGLAMGFSIRIVFTAVEMAGEITGLQMGLGFATFFDPQQSGQVQLVGRFYGLLATLLFLAIDGHLQVIAVLAQSFTILPIGADGMNVTSFTTLVNWGAEIFTLGLHLALPVLAALLITNLALGILTRAAPQLNIFAVGFPLTLGIGLLVMSWALPYFTPVLTQMFQESFSIMRSLAGGSVNVTGIP</sequence>
<feature type="transmembrane region" description="Helical" evidence="10">
    <location>
        <begin position="214"/>
        <end position="234"/>
    </location>
</feature>
<dbReference type="PANTHER" id="PTHR30065:SF8">
    <property type="entry name" value="FLAGELLAR BIOSYNTHETIC PROTEIN FLIR"/>
    <property type="match status" value="1"/>
</dbReference>
<accession>A0ABX5M7D9</accession>
<dbReference type="RefSeq" id="WP_011635081.1">
    <property type="nucleotide sequence ID" value="NZ_FMTW01000007.1"/>
</dbReference>
<keyword evidence="4 10" id="KW-1003">Cell membrane</keyword>
<dbReference type="PRINTS" id="PR00953">
    <property type="entry name" value="TYPE3IMRPROT"/>
</dbReference>
<comment type="similarity">
    <text evidence="2 10">Belongs to the FliR/MopE/SpaR family.</text>
</comment>
<gene>
    <name evidence="11" type="ORF">C8R14_11016</name>
</gene>
<comment type="function">
    <text evidence="1 10">Role in flagellar biosynthesis.</text>
</comment>
<evidence type="ECO:0000256" key="7">
    <source>
        <dbReference type="ARBA" id="ARBA00023136"/>
    </source>
</evidence>
<evidence type="ECO:0000313" key="11">
    <source>
        <dbReference type="EMBL" id="PXV81675.1"/>
    </source>
</evidence>
<feature type="transmembrane region" description="Helical" evidence="10">
    <location>
        <begin position="129"/>
        <end position="160"/>
    </location>
</feature>
<feature type="transmembrane region" description="Helical" evidence="10">
    <location>
        <begin position="40"/>
        <end position="58"/>
    </location>
</feature>
<evidence type="ECO:0000256" key="8">
    <source>
        <dbReference type="ARBA" id="ARBA00023143"/>
    </source>
</evidence>
<dbReference type="PANTHER" id="PTHR30065">
    <property type="entry name" value="FLAGELLAR BIOSYNTHETIC PROTEIN FLIR"/>
    <property type="match status" value="1"/>
</dbReference>
<evidence type="ECO:0000256" key="9">
    <source>
        <dbReference type="NCBIfam" id="TIGR01400"/>
    </source>
</evidence>
<organism evidence="11 12">
    <name type="scientific">Nitrosomonas eutropha</name>
    <dbReference type="NCBI Taxonomy" id="916"/>
    <lineage>
        <taxon>Bacteria</taxon>
        <taxon>Pseudomonadati</taxon>
        <taxon>Pseudomonadota</taxon>
        <taxon>Betaproteobacteria</taxon>
        <taxon>Nitrosomonadales</taxon>
        <taxon>Nitrosomonadaceae</taxon>
        <taxon>Nitrosomonas</taxon>
    </lineage>
</organism>
<comment type="subcellular location">
    <subcellularLocation>
        <location evidence="10">Cell membrane</location>
        <topology evidence="10">Multi-pass membrane protein</topology>
    </subcellularLocation>
    <subcellularLocation>
        <location evidence="10">Bacterial flagellum basal body</location>
    </subcellularLocation>
</comment>
<keyword evidence="7 10" id="KW-0472">Membrane</keyword>
<dbReference type="Pfam" id="PF01311">
    <property type="entry name" value="Bac_export_1"/>
    <property type="match status" value="1"/>
</dbReference>
<evidence type="ECO:0000256" key="4">
    <source>
        <dbReference type="ARBA" id="ARBA00022475"/>
    </source>
</evidence>
<evidence type="ECO:0000256" key="3">
    <source>
        <dbReference type="ARBA" id="ARBA00021717"/>
    </source>
</evidence>
<keyword evidence="12" id="KW-1185">Reference proteome</keyword>
<dbReference type="Proteomes" id="UP000247780">
    <property type="component" value="Unassembled WGS sequence"/>
</dbReference>
<keyword evidence="5 10" id="KW-0812">Transmembrane</keyword>
<keyword evidence="11" id="KW-0969">Cilium</keyword>
<dbReference type="InterPro" id="IPR006303">
    <property type="entry name" value="FliR"/>
</dbReference>
<dbReference type="InterPro" id="IPR002010">
    <property type="entry name" value="T3SS_IM_R"/>
</dbReference>
<comment type="caution">
    <text evidence="11">The sequence shown here is derived from an EMBL/GenBank/DDBJ whole genome shotgun (WGS) entry which is preliminary data.</text>
</comment>
<name>A0ABX5M7D9_9PROT</name>
<proteinExistence type="inferred from homology"/>
<feature type="transmembrane region" description="Helical" evidence="10">
    <location>
        <begin position="180"/>
        <end position="202"/>
    </location>
</feature>
<evidence type="ECO:0000256" key="6">
    <source>
        <dbReference type="ARBA" id="ARBA00022989"/>
    </source>
</evidence>
<reference evidence="11 12" key="1">
    <citation type="submission" date="2018-04" db="EMBL/GenBank/DDBJ databases">
        <title>Active sludge and wastewater microbial communities from Klosterneuburg, Austria.</title>
        <authorList>
            <person name="Wagner M."/>
        </authorList>
    </citation>
    <scope>NUCLEOTIDE SEQUENCE [LARGE SCALE GENOMIC DNA]</scope>
    <source>
        <strain evidence="11 12">Nm 57</strain>
    </source>
</reference>
<protein>
    <recommendedName>
        <fullName evidence="3 9">Flagellar biosynthetic protein FliR</fullName>
    </recommendedName>
</protein>
<feature type="transmembrane region" description="Helical" evidence="10">
    <location>
        <begin position="12"/>
        <end position="33"/>
    </location>
</feature>
<keyword evidence="6 10" id="KW-1133">Transmembrane helix</keyword>
<keyword evidence="11" id="KW-0282">Flagellum</keyword>